<proteinExistence type="predicted"/>
<protein>
    <submittedName>
        <fullName evidence="1">Uncharacterized protein</fullName>
    </submittedName>
</protein>
<sequence>MYDRKLIAPQPGDGINLADTRAQSVGDRAKQPITHRVAQGVIDLFEIIQIQAEHRKAGTPAGLRDGVFNALGEQCAVR</sequence>
<accession>A0A809YB71</accession>
<dbReference type="AlphaFoldDB" id="A0A809YB71"/>
<dbReference type="EMBL" id="AP023093">
    <property type="protein sequence ID" value="BCE36633.1"/>
    <property type="molecule type" value="Genomic_DNA"/>
</dbReference>
<gene>
    <name evidence="1" type="ORF">XF3B_16640</name>
</gene>
<name>A0A809YB71_9BRAD</name>
<evidence type="ECO:0000313" key="1">
    <source>
        <dbReference type="EMBL" id="BCE36633.1"/>
    </source>
</evidence>
<reference evidence="1" key="1">
    <citation type="submission" date="2020-05" db="EMBL/GenBank/DDBJ databases">
        <title>Complete genome sequence of Bradyrhizobium diazoefficiens XF3 isolated from soybean nodule.</title>
        <authorList>
            <person name="Noda R."/>
            <person name="Kakizaki K."/>
            <person name="Minamisawa K."/>
        </authorList>
    </citation>
    <scope>NUCLEOTIDE SEQUENCE</scope>
    <source>
        <strain evidence="1">XF3</strain>
    </source>
</reference>
<organism evidence="1">
    <name type="scientific">Bradyrhizobium diazoefficiens</name>
    <dbReference type="NCBI Taxonomy" id="1355477"/>
    <lineage>
        <taxon>Bacteria</taxon>
        <taxon>Pseudomonadati</taxon>
        <taxon>Pseudomonadota</taxon>
        <taxon>Alphaproteobacteria</taxon>
        <taxon>Hyphomicrobiales</taxon>
        <taxon>Nitrobacteraceae</taxon>
        <taxon>Bradyrhizobium</taxon>
    </lineage>
</organism>